<keyword evidence="4 5" id="KW-0472">Membrane</keyword>
<organism evidence="7 8">
    <name type="scientific">Phormidium tenue NIES-30</name>
    <dbReference type="NCBI Taxonomy" id="549789"/>
    <lineage>
        <taxon>Bacteria</taxon>
        <taxon>Bacillati</taxon>
        <taxon>Cyanobacteriota</taxon>
        <taxon>Cyanophyceae</taxon>
        <taxon>Oscillatoriophycideae</taxon>
        <taxon>Oscillatoriales</taxon>
        <taxon>Oscillatoriaceae</taxon>
        <taxon>Phormidium</taxon>
    </lineage>
</organism>
<keyword evidence="3 5" id="KW-1133">Transmembrane helix</keyword>
<dbReference type="STRING" id="549789.NIES30_06995"/>
<comment type="subcellular location">
    <subcellularLocation>
        <location evidence="1">Membrane</location>
        <topology evidence="1">Multi-pass membrane protein</topology>
    </subcellularLocation>
</comment>
<sequence>MEPTRLKGAEAGSIAQERLVLGSLVALPYIVYGAIAGLVWFLLVNLFQGWRAIGRLLYTQGWLWLALGLGVSVALSQNPGESALQALNFVPFFVLYGAIAIAVPQFRQPWATLHNWAVALLGATVPVNLTALAEFYLRSPGGLARWGSHPGLAWLYEQTNYGYRASAMFGHPNALANYMVIVFGLGLGLCAYYLNRPELRAKSVWICAATALVLVGIYCSGSRNGLLIAGVQLLLFGGLLRPYRYIFWAGLGAIALLTASALIWGVGGRTLPEAFATVSLRFSVWRLALDMIPHHPWFGTGLGTFKQLYDPADFPVADDFLPHAHNLWLMLAAEAGIPVALGFTGIVGWILGQGTFALATVSLPPDAMALLAGYLTGFGGTAAFAIFDLAFYDGRINILGWLLLGCIQAMAYLTLTAKSASRAGDPGTVQ</sequence>
<feature type="transmembrane region" description="Helical" evidence="5">
    <location>
        <begin position="201"/>
        <end position="218"/>
    </location>
</feature>
<evidence type="ECO:0000256" key="5">
    <source>
        <dbReference type="SAM" id="Phobius"/>
    </source>
</evidence>
<feature type="transmembrane region" description="Helical" evidence="5">
    <location>
        <begin position="175"/>
        <end position="194"/>
    </location>
</feature>
<feature type="transmembrane region" description="Helical" evidence="5">
    <location>
        <begin position="398"/>
        <end position="415"/>
    </location>
</feature>
<dbReference type="Proteomes" id="UP000185557">
    <property type="component" value="Unassembled WGS sequence"/>
</dbReference>
<feature type="transmembrane region" description="Helical" evidence="5">
    <location>
        <begin position="20"/>
        <end position="44"/>
    </location>
</feature>
<feature type="transmembrane region" description="Helical" evidence="5">
    <location>
        <begin position="327"/>
        <end position="351"/>
    </location>
</feature>
<dbReference type="OrthoDB" id="547142at2"/>
<gene>
    <name evidence="7" type="ORF">NIES30_06995</name>
</gene>
<reference evidence="7 8" key="1">
    <citation type="submission" date="2016-11" db="EMBL/GenBank/DDBJ databases">
        <title>Draft Genome Sequences of Nine Cyanobacterial Strains from Diverse Habitats.</title>
        <authorList>
            <person name="Zhu T."/>
            <person name="Hou S."/>
            <person name="Lu X."/>
            <person name="Hess W.R."/>
        </authorList>
    </citation>
    <scope>NUCLEOTIDE SEQUENCE [LARGE SCALE GENOMIC DNA]</scope>
    <source>
        <strain evidence="7 8">NIES-30</strain>
    </source>
</reference>
<feature type="transmembrane region" description="Helical" evidence="5">
    <location>
        <begin position="115"/>
        <end position="137"/>
    </location>
</feature>
<name>A0A1U7J8C8_9CYAN</name>
<evidence type="ECO:0000313" key="7">
    <source>
        <dbReference type="EMBL" id="OKH49579.1"/>
    </source>
</evidence>
<dbReference type="PANTHER" id="PTHR37422">
    <property type="entry name" value="TEICHURONIC ACID BIOSYNTHESIS PROTEIN TUAE"/>
    <property type="match status" value="1"/>
</dbReference>
<evidence type="ECO:0000256" key="3">
    <source>
        <dbReference type="ARBA" id="ARBA00022989"/>
    </source>
</evidence>
<dbReference type="RefSeq" id="WP_073607687.1">
    <property type="nucleotide sequence ID" value="NZ_MRCG01000003.1"/>
</dbReference>
<accession>A0A1U7J8C8</accession>
<evidence type="ECO:0000256" key="1">
    <source>
        <dbReference type="ARBA" id="ARBA00004141"/>
    </source>
</evidence>
<dbReference type="InterPro" id="IPR051533">
    <property type="entry name" value="WaaL-like"/>
</dbReference>
<keyword evidence="2 5" id="KW-0812">Transmembrane</keyword>
<dbReference type="InterPro" id="IPR007016">
    <property type="entry name" value="O-antigen_ligase-rel_domated"/>
</dbReference>
<feature type="transmembrane region" description="Helical" evidence="5">
    <location>
        <begin position="82"/>
        <end position="103"/>
    </location>
</feature>
<evidence type="ECO:0000313" key="8">
    <source>
        <dbReference type="Proteomes" id="UP000185557"/>
    </source>
</evidence>
<evidence type="ECO:0000259" key="6">
    <source>
        <dbReference type="Pfam" id="PF04932"/>
    </source>
</evidence>
<feature type="transmembrane region" description="Helical" evidence="5">
    <location>
        <begin position="245"/>
        <end position="266"/>
    </location>
</feature>
<dbReference type="PANTHER" id="PTHR37422:SF13">
    <property type="entry name" value="LIPOPOLYSACCHARIDE BIOSYNTHESIS PROTEIN PA4999-RELATED"/>
    <property type="match status" value="1"/>
</dbReference>
<evidence type="ECO:0000256" key="4">
    <source>
        <dbReference type="ARBA" id="ARBA00023136"/>
    </source>
</evidence>
<feature type="transmembrane region" description="Helical" evidence="5">
    <location>
        <begin position="56"/>
        <end position="76"/>
    </location>
</feature>
<dbReference type="AlphaFoldDB" id="A0A1U7J8C8"/>
<comment type="caution">
    <text evidence="7">The sequence shown here is derived from an EMBL/GenBank/DDBJ whole genome shotgun (WGS) entry which is preliminary data.</text>
</comment>
<feature type="domain" description="O-antigen ligase-related" evidence="6">
    <location>
        <begin position="209"/>
        <end position="343"/>
    </location>
</feature>
<dbReference type="GO" id="GO:0016020">
    <property type="term" value="C:membrane"/>
    <property type="evidence" value="ECO:0007669"/>
    <property type="project" value="UniProtKB-SubCell"/>
</dbReference>
<dbReference type="Pfam" id="PF04932">
    <property type="entry name" value="Wzy_C"/>
    <property type="match status" value="1"/>
</dbReference>
<feature type="transmembrane region" description="Helical" evidence="5">
    <location>
        <begin position="371"/>
        <end position="392"/>
    </location>
</feature>
<keyword evidence="8" id="KW-1185">Reference proteome</keyword>
<dbReference type="EMBL" id="MRCG01000003">
    <property type="protein sequence ID" value="OKH49579.1"/>
    <property type="molecule type" value="Genomic_DNA"/>
</dbReference>
<evidence type="ECO:0000256" key="2">
    <source>
        <dbReference type="ARBA" id="ARBA00022692"/>
    </source>
</evidence>
<proteinExistence type="predicted"/>
<protein>
    <recommendedName>
        <fullName evidence="6">O-antigen ligase-related domain-containing protein</fullName>
    </recommendedName>
</protein>